<dbReference type="AlphaFoldDB" id="A0A250IA50"/>
<dbReference type="Proteomes" id="UP000217289">
    <property type="component" value="Chromosome"/>
</dbReference>
<evidence type="ECO:0000313" key="2">
    <source>
        <dbReference type="Proteomes" id="UP000217289"/>
    </source>
</evidence>
<reference evidence="1 2" key="1">
    <citation type="submission" date="2017-06" db="EMBL/GenBank/DDBJ databases">
        <authorList>
            <person name="Kim H.J."/>
            <person name="Triplett B.A."/>
        </authorList>
    </citation>
    <scope>NUCLEOTIDE SEQUENCE [LARGE SCALE GENOMIC DNA]</scope>
    <source>
        <strain evidence="1 2">DSM 14713</strain>
    </source>
</reference>
<accession>A0A250IA50</accession>
<gene>
    <name evidence="1" type="ORF">MEBOL_001281</name>
</gene>
<name>A0A250IA50_9BACT</name>
<sequence length="303" mass="33298">MELGGLVLVALVCLVFQLRLPSHFPSESDYRTVAGWLSAEARPGDAVLLFPWWTEKARLYLPPELPVYGYLGSDADALGAHPRVWVLGQPGLPRADESGFEAAFLPRRTAVGAPRHAGPLELTLYENGRYRPRSFVASEASARARVYLESPDGTRIDCPFDGRVHRCPGPPHLYVAPEWHELFYQPRHCLWMHPPGGPQRLVAEFDGVPGGTELRLEGGIIFEHAAARAPRLSITHLGVDDARSQEPLMSISVPPGLEGVQKTSRALPPGEPRTVKVWVQADNPESRQVCLDVLALGSHGERP</sequence>
<keyword evidence="2" id="KW-1185">Reference proteome</keyword>
<dbReference type="EMBL" id="CP022163">
    <property type="protein sequence ID" value="ATB27836.1"/>
    <property type="molecule type" value="Genomic_DNA"/>
</dbReference>
<evidence type="ECO:0000313" key="1">
    <source>
        <dbReference type="EMBL" id="ATB27836.1"/>
    </source>
</evidence>
<dbReference type="KEGG" id="mbd:MEBOL_001281"/>
<protein>
    <submittedName>
        <fullName evidence="1">Uncharacterized protein</fullName>
    </submittedName>
</protein>
<proteinExistence type="predicted"/>
<organism evidence="1 2">
    <name type="scientific">Melittangium boletus DSM 14713</name>
    <dbReference type="NCBI Taxonomy" id="1294270"/>
    <lineage>
        <taxon>Bacteria</taxon>
        <taxon>Pseudomonadati</taxon>
        <taxon>Myxococcota</taxon>
        <taxon>Myxococcia</taxon>
        <taxon>Myxococcales</taxon>
        <taxon>Cystobacterineae</taxon>
        <taxon>Archangiaceae</taxon>
        <taxon>Melittangium</taxon>
    </lineage>
</organism>